<feature type="domain" description="GST N-terminal" evidence="2">
    <location>
        <begin position="3"/>
        <end position="81"/>
    </location>
</feature>
<dbReference type="InterPro" id="IPR036249">
    <property type="entry name" value="Thioredoxin-like_sf"/>
</dbReference>
<accession>A0A367KPB5</accession>
<dbReference type="GO" id="GO:0005737">
    <property type="term" value="C:cytoplasm"/>
    <property type="evidence" value="ECO:0007669"/>
    <property type="project" value="InterPro"/>
</dbReference>
<evidence type="ECO:0000259" key="3">
    <source>
        <dbReference type="PROSITE" id="PS50405"/>
    </source>
</evidence>
<dbReference type="AlphaFoldDB" id="A0A367KPB5"/>
<dbReference type="Pfam" id="PF13417">
    <property type="entry name" value="GST_N_3"/>
    <property type="match status" value="1"/>
</dbReference>
<keyword evidence="5" id="KW-1185">Reference proteome</keyword>
<dbReference type="Pfam" id="PF16865">
    <property type="entry name" value="GST_C_5"/>
    <property type="match status" value="1"/>
</dbReference>
<dbReference type="SFLD" id="SFLDS00019">
    <property type="entry name" value="Glutathione_Transferase_(cytos"/>
    <property type="match status" value="1"/>
</dbReference>
<dbReference type="PANTHER" id="PTHR43968:SF6">
    <property type="entry name" value="GLUTATHIONE S-TRANSFERASE OMEGA"/>
    <property type="match status" value="1"/>
</dbReference>
<dbReference type="InterPro" id="IPR004045">
    <property type="entry name" value="Glutathione_S-Trfase_N"/>
</dbReference>
<feature type="domain" description="GST C-terminal" evidence="3">
    <location>
        <begin position="86"/>
        <end position="221"/>
    </location>
</feature>
<dbReference type="EMBL" id="PJQM01000809">
    <property type="protein sequence ID" value="RCI04033.1"/>
    <property type="molecule type" value="Genomic_DNA"/>
</dbReference>
<dbReference type="SUPFAM" id="SSF52833">
    <property type="entry name" value="Thioredoxin-like"/>
    <property type="match status" value="1"/>
</dbReference>
<name>A0A367KPB5_RHIST</name>
<organism evidence="4 5">
    <name type="scientific">Rhizopus stolonifer</name>
    <name type="common">Rhizopus nigricans</name>
    <dbReference type="NCBI Taxonomy" id="4846"/>
    <lineage>
        <taxon>Eukaryota</taxon>
        <taxon>Fungi</taxon>
        <taxon>Fungi incertae sedis</taxon>
        <taxon>Mucoromycota</taxon>
        <taxon>Mucoromycotina</taxon>
        <taxon>Mucoromycetes</taxon>
        <taxon>Mucorales</taxon>
        <taxon>Mucorineae</taxon>
        <taxon>Rhizopodaceae</taxon>
        <taxon>Rhizopus</taxon>
    </lineage>
</organism>
<evidence type="ECO:0008006" key="6">
    <source>
        <dbReference type="Google" id="ProtNLM"/>
    </source>
</evidence>
<dbReference type="InterPro" id="IPR036282">
    <property type="entry name" value="Glutathione-S-Trfase_C_sf"/>
</dbReference>
<evidence type="ECO:0000313" key="5">
    <source>
        <dbReference type="Proteomes" id="UP000253551"/>
    </source>
</evidence>
<dbReference type="InterPro" id="IPR041695">
    <property type="entry name" value="GST_C_5"/>
</dbReference>
<dbReference type="FunFam" id="3.40.30.10:FF:000123">
    <property type="entry name" value="Glutathione transferase o1"/>
    <property type="match status" value="1"/>
</dbReference>
<reference evidence="4 5" key="1">
    <citation type="journal article" date="2018" name="G3 (Bethesda)">
        <title>Phylogenetic and Phylogenomic Definition of Rhizopus Species.</title>
        <authorList>
            <person name="Gryganskyi A.P."/>
            <person name="Golan J."/>
            <person name="Dolatabadi S."/>
            <person name="Mondo S."/>
            <person name="Robb S."/>
            <person name="Idnurm A."/>
            <person name="Muszewska A."/>
            <person name="Steczkiewicz K."/>
            <person name="Masonjones S."/>
            <person name="Liao H.L."/>
            <person name="Gajdeczka M.T."/>
            <person name="Anike F."/>
            <person name="Vuek A."/>
            <person name="Anishchenko I.M."/>
            <person name="Voigt K."/>
            <person name="de Hoog G.S."/>
            <person name="Smith M.E."/>
            <person name="Heitman J."/>
            <person name="Vilgalys R."/>
            <person name="Stajich J.E."/>
        </authorList>
    </citation>
    <scope>NUCLEOTIDE SEQUENCE [LARGE SCALE GENOMIC DNA]</scope>
    <source>
        <strain evidence="4 5">LSU 92-RS-03</strain>
    </source>
</reference>
<dbReference type="InterPro" id="IPR050983">
    <property type="entry name" value="GST_Omega/HSP26"/>
</dbReference>
<dbReference type="PRINTS" id="PR01625">
    <property type="entry name" value="GSTRNSFRASEO"/>
</dbReference>
<dbReference type="Gene3D" id="1.20.1050.10">
    <property type="match status" value="1"/>
</dbReference>
<dbReference type="SFLD" id="SFLDG00358">
    <property type="entry name" value="Main_(cytGST)"/>
    <property type="match status" value="1"/>
</dbReference>
<dbReference type="OrthoDB" id="202840at2759"/>
<comment type="caution">
    <text evidence="4">The sequence shown here is derived from an EMBL/GenBank/DDBJ whole genome shotgun (WGS) entry which is preliminary data.</text>
</comment>
<dbReference type="STRING" id="4846.A0A367KPB5"/>
<dbReference type="InterPro" id="IPR005442">
    <property type="entry name" value="GST_omega"/>
</dbReference>
<proteinExistence type="predicted"/>
<dbReference type="GO" id="GO:0004364">
    <property type="term" value="F:glutathione transferase activity"/>
    <property type="evidence" value="ECO:0007669"/>
    <property type="project" value="InterPro"/>
</dbReference>
<dbReference type="Proteomes" id="UP000253551">
    <property type="component" value="Unassembled WGS sequence"/>
</dbReference>
<keyword evidence="1" id="KW-0560">Oxidoreductase</keyword>
<dbReference type="InterPro" id="IPR040079">
    <property type="entry name" value="Glutathione_S-Trfase"/>
</dbReference>
<gene>
    <name evidence="4" type="ORF">CU098_004651</name>
</gene>
<dbReference type="PROSITE" id="PS50404">
    <property type="entry name" value="GST_NTER"/>
    <property type="match status" value="1"/>
</dbReference>
<evidence type="ECO:0000259" key="2">
    <source>
        <dbReference type="PROSITE" id="PS50404"/>
    </source>
</evidence>
<dbReference type="InterPro" id="IPR010987">
    <property type="entry name" value="Glutathione-S-Trfase_C-like"/>
</dbReference>
<dbReference type="PROSITE" id="PS50405">
    <property type="entry name" value="GST_CTER"/>
    <property type="match status" value="1"/>
</dbReference>
<evidence type="ECO:0000256" key="1">
    <source>
        <dbReference type="ARBA" id="ARBA00023002"/>
    </source>
</evidence>
<dbReference type="SUPFAM" id="SSF47616">
    <property type="entry name" value="GST C-terminal domain-like"/>
    <property type="match status" value="1"/>
</dbReference>
<dbReference type="Gene3D" id="3.40.30.10">
    <property type="entry name" value="Glutaredoxin"/>
    <property type="match status" value="1"/>
</dbReference>
<evidence type="ECO:0000313" key="4">
    <source>
        <dbReference type="EMBL" id="RCI04033.1"/>
    </source>
</evidence>
<dbReference type="PANTHER" id="PTHR43968">
    <property type="match status" value="1"/>
</dbReference>
<protein>
    <recommendedName>
        <fullName evidence="6">Glutathione S-transferase omega-1</fullName>
    </recommendedName>
</protein>
<dbReference type="GO" id="GO:0045174">
    <property type="term" value="F:glutathione dehydrogenase (ascorbate) activity"/>
    <property type="evidence" value="ECO:0007669"/>
    <property type="project" value="UniProtKB-ARBA"/>
</dbReference>
<sequence>MSDKLVFYNAHVCPYAQRAYIALKEVGAEFDVVNIDLLNKPDWYKDVNPELKVPVLATEGQNLAESLVIVEYINDRFPEKNLLPKEPIKRANIRFVIEYFASKVAPEFYKLLMNFKAENAKADYEKNLNTALVRLDELLKQQSATGPYFLGEQFSLADVAIAPFVIRIHTINQTLLNGLELETVKSSPRLTEFIKALIARPSVQETWIGDKELVTFLQKRFIDKE</sequence>